<comment type="caution">
    <text evidence="11">The sequence shown here is derived from an EMBL/GenBank/DDBJ whole genome shotgun (WGS) entry which is preliminary data.</text>
</comment>
<organism evidence="11 12">
    <name type="scientific">Kocuria tytonis</name>
    <dbReference type="NCBI Taxonomy" id="2054280"/>
    <lineage>
        <taxon>Bacteria</taxon>
        <taxon>Bacillati</taxon>
        <taxon>Actinomycetota</taxon>
        <taxon>Actinomycetes</taxon>
        <taxon>Micrococcales</taxon>
        <taxon>Micrococcaceae</taxon>
        <taxon>Kocuria</taxon>
    </lineage>
</organism>
<dbReference type="EMBL" id="PNJG02000002">
    <property type="protein sequence ID" value="RKQ34903.1"/>
    <property type="molecule type" value="Genomic_DNA"/>
</dbReference>
<dbReference type="GO" id="GO:1903457">
    <property type="term" value="P:lactate catabolic process"/>
    <property type="evidence" value="ECO:0007669"/>
    <property type="project" value="TreeGrafter"/>
</dbReference>
<evidence type="ECO:0000313" key="12">
    <source>
        <dbReference type="Proteomes" id="UP000249516"/>
    </source>
</evidence>
<dbReference type="PROSITE" id="PS51387">
    <property type="entry name" value="FAD_PCMH"/>
    <property type="match status" value="1"/>
</dbReference>
<evidence type="ECO:0000256" key="6">
    <source>
        <dbReference type="ARBA" id="ARBA00023004"/>
    </source>
</evidence>
<dbReference type="SUPFAM" id="SSF55103">
    <property type="entry name" value="FAD-linked oxidases, C-terminal domain"/>
    <property type="match status" value="1"/>
</dbReference>
<dbReference type="InterPro" id="IPR004017">
    <property type="entry name" value="Cys_rich_dom"/>
</dbReference>
<keyword evidence="7" id="KW-0411">Iron-sulfur</keyword>
<proteinExistence type="predicted"/>
<dbReference type="GO" id="GO:0071949">
    <property type="term" value="F:FAD binding"/>
    <property type="evidence" value="ECO:0007669"/>
    <property type="project" value="InterPro"/>
</dbReference>
<evidence type="ECO:0000313" key="11">
    <source>
        <dbReference type="EMBL" id="RKQ34903.1"/>
    </source>
</evidence>
<dbReference type="PROSITE" id="PS00198">
    <property type="entry name" value="4FE4S_FER_1"/>
    <property type="match status" value="1"/>
</dbReference>
<comment type="cofactor">
    <cofactor evidence="1">
        <name>FAD</name>
        <dbReference type="ChEBI" id="CHEBI:57692"/>
    </cofactor>
</comment>
<gene>
    <name evidence="11" type="ORF">C1C97_006350</name>
</gene>
<name>A0A495A552_9MICC</name>
<dbReference type="Pfam" id="PF01565">
    <property type="entry name" value="FAD_binding_4"/>
    <property type="match status" value="1"/>
</dbReference>
<dbReference type="GO" id="GO:0008720">
    <property type="term" value="F:D-lactate dehydrogenase (NAD+) activity"/>
    <property type="evidence" value="ECO:0007669"/>
    <property type="project" value="TreeGrafter"/>
</dbReference>
<dbReference type="Pfam" id="PF02913">
    <property type="entry name" value="FAD-oxidase_C"/>
    <property type="match status" value="1"/>
</dbReference>
<dbReference type="InterPro" id="IPR017900">
    <property type="entry name" value="4Fe4S_Fe_S_CS"/>
</dbReference>
<dbReference type="Pfam" id="PF13183">
    <property type="entry name" value="Fer4_8"/>
    <property type="match status" value="1"/>
</dbReference>
<evidence type="ECO:0000259" key="10">
    <source>
        <dbReference type="PROSITE" id="PS51387"/>
    </source>
</evidence>
<feature type="region of interest" description="Disordered" evidence="8">
    <location>
        <begin position="711"/>
        <end position="756"/>
    </location>
</feature>
<evidence type="ECO:0000259" key="9">
    <source>
        <dbReference type="PROSITE" id="PS51379"/>
    </source>
</evidence>
<dbReference type="GO" id="GO:0051536">
    <property type="term" value="F:iron-sulfur cluster binding"/>
    <property type="evidence" value="ECO:0007669"/>
    <property type="project" value="UniProtKB-KW"/>
</dbReference>
<dbReference type="GO" id="GO:0004458">
    <property type="term" value="F:D-lactate dehydrogenase (cytochrome) activity"/>
    <property type="evidence" value="ECO:0007669"/>
    <property type="project" value="TreeGrafter"/>
</dbReference>
<evidence type="ECO:0000256" key="4">
    <source>
        <dbReference type="ARBA" id="ARBA00022827"/>
    </source>
</evidence>
<keyword evidence="2" id="KW-0285">Flavoprotein</keyword>
<dbReference type="InterPro" id="IPR016164">
    <property type="entry name" value="FAD-linked_Oxase-like_C"/>
</dbReference>
<keyword evidence="6" id="KW-0408">Iron</keyword>
<feature type="domain" description="FAD-binding PCMH-type" evidence="10">
    <location>
        <begin position="21"/>
        <end position="238"/>
    </location>
</feature>
<feature type="domain" description="4Fe-4S ferredoxin-type" evidence="9">
    <location>
        <begin position="575"/>
        <end position="605"/>
    </location>
</feature>
<keyword evidence="4" id="KW-0274">FAD</keyword>
<dbReference type="RefSeq" id="WP_121030707.1">
    <property type="nucleotide sequence ID" value="NZ_PNJG02000002.1"/>
</dbReference>
<dbReference type="GO" id="GO:0046872">
    <property type="term" value="F:metal ion binding"/>
    <property type="evidence" value="ECO:0007669"/>
    <property type="project" value="UniProtKB-KW"/>
</dbReference>
<keyword evidence="5" id="KW-0560">Oxidoreductase</keyword>
<protein>
    <submittedName>
        <fullName evidence="11">FAD-binding oxidoreductase</fullName>
    </submittedName>
</protein>
<dbReference type="Pfam" id="PF02754">
    <property type="entry name" value="CCG"/>
    <property type="match status" value="1"/>
</dbReference>
<dbReference type="PROSITE" id="PS51379">
    <property type="entry name" value="4FE4S_FER_2"/>
    <property type="match status" value="1"/>
</dbReference>
<evidence type="ECO:0000256" key="7">
    <source>
        <dbReference type="ARBA" id="ARBA00023014"/>
    </source>
</evidence>
<dbReference type="AlphaFoldDB" id="A0A495A552"/>
<sequence>MTVLRDDLTTRAAYVSDASIYRRLPAAVAEPRSVDEIRELLATARENGWPVVSRGGGTSVAGNAIGEGLVIDTSRYFNRVLEIDPQARTATIEPGVICDQLRDAAAQFGLTYGPDPSTHARCTVGGMVANNACGSHSVAWGTSAANLVSVTVMLADGRLVTLDAGGTSEPALTSQLERLRNEHLAMLRTELGQFPRQVSGYGLHHLLKENGFDTAKAFAGTEGTCGIITSLTVSLVPRPAHTALAVMGFEDAIQAATAAPKFRVPGVTTIEGMGSDLLDALRTRPGQETAGSELPRGGGWLYCEVAGETPEAAFAAAERLPSLVSETVVDSVVVGDPARARALWHIREAGAGIVTRLPDGGEAWPGWEDSAVPPERLGEYLRDLYALLDEMGLRGIPFGHFGEGCVHIRISFDFNTEHGVAQYRRFIERAAELVHRYGGSVSGEHGDGRARSELLGTLYTPEALAAFARFKRIFDPEGVFNPGVLVDPEPLDQGIRPGPGARTFELTPVHAFSHDNGSFGQAVNRCVGVGACRSDSGAMCPSFHATGDEVHSTRGRMRSLAEMLRGEHLTDGWKSKETYEALDLCLSCKACATECPVNVDMATYKAEFLHHHFRQGLTSFIGRDRRPMAHFTMGWMPWLMRIAARVPGSLRAVNFLERFGPVEALTKKLGGIEPRRDMIRFNDTPFTAWFRARSRRAASGDAEARDALDAGLVRGTGPSGTGDDAAGAAPRGGGRAASSAGDVRAEGAAGADPAGRPSVVLWPDTFTNFSADGPGKAAVEVLEAMGYRVLMPMGPVCCGLTWHSTGQLDMTRKVLRQTLDMMAPLLEAGYPVIGLEPSCTVMLQHEITELLPDDPRAHAVKGLTRTLGEFTAAHLEAGGAWPFGTLETRQGPGSAVCQVHCHEKAMGNYTPELTVLQKLGVDTSVVGGGCCGLAGNWGFEPGHYEISRTLGERNLFPAIRAAEPGAIVLADGFSCRTQIAQGTDADAVHLAEVMFAALRTKRRTLSP</sequence>
<dbReference type="Gene3D" id="1.10.1060.10">
    <property type="entry name" value="Alpha-helical ferredoxin"/>
    <property type="match status" value="1"/>
</dbReference>
<evidence type="ECO:0000256" key="8">
    <source>
        <dbReference type="SAM" id="MobiDB-lite"/>
    </source>
</evidence>
<evidence type="ECO:0000256" key="5">
    <source>
        <dbReference type="ARBA" id="ARBA00023002"/>
    </source>
</evidence>
<evidence type="ECO:0000256" key="2">
    <source>
        <dbReference type="ARBA" id="ARBA00022630"/>
    </source>
</evidence>
<dbReference type="InterPro" id="IPR016169">
    <property type="entry name" value="FAD-bd_PCMH_sub2"/>
</dbReference>
<accession>A0A495A552</accession>
<evidence type="ECO:0000256" key="3">
    <source>
        <dbReference type="ARBA" id="ARBA00022723"/>
    </source>
</evidence>
<dbReference type="InterPro" id="IPR036318">
    <property type="entry name" value="FAD-bd_PCMH-like_sf"/>
</dbReference>
<dbReference type="InterPro" id="IPR016166">
    <property type="entry name" value="FAD-bd_PCMH"/>
</dbReference>
<reference evidence="11 12" key="1">
    <citation type="submission" date="2018-10" db="EMBL/GenBank/DDBJ databases">
        <title>Kocuria tytouropygialis sp. nov., isolated from the uropygial gland of an American barn owl (Tyto furcata).</title>
        <authorList>
            <person name="Braun M.S."/>
            <person name="Wang E."/>
            <person name="Zimmermann S."/>
            <person name="Wagner H."/>
            <person name="Wink M."/>
        </authorList>
    </citation>
    <scope>NUCLEOTIDE SEQUENCE [LARGE SCALE GENOMIC DNA]</scope>
    <source>
        <strain evidence="11 12">442</strain>
    </source>
</reference>
<evidence type="ECO:0000256" key="1">
    <source>
        <dbReference type="ARBA" id="ARBA00001974"/>
    </source>
</evidence>
<dbReference type="InterPro" id="IPR009051">
    <property type="entry name" value="Helical_ferredxn"/>
</dbReference>
<dbReference type="SUPFAM" id="SSF46548">
    <property type="entry name" value="alpha-helical ferredoxin"/>
    <property type="match status" value="1"/>
</dbReference>
<keyword evidence="3" id="KW-0479">Metal-binding</keyword>
<dbReference type="PANTHER" id="PTHR11748">
    <property type="entry name" value="D-LACTATE DEHYDROGENASE"/>
    <property type="match status" value="1"/>
</dbReference>
<dbReference type="InterPro" id="IPR006094">
    <property type="entry name" value="Oxid_FAD_bind_N"/>
</dbReference>
<dbReference type="Gene3D" id="3.30.465.10">
    <property type="match status" value="1"/>
</dbReference>
<dbReference type="InterPro" id="IPR017896">
    <property type="entry name" value="4Fe4S_Fe-S-bd"/>
</dbReference>
<dbReference type="OrthoDB" id="9770306at2"/>
<dbReference type="InterPro" id="IPR004113">
    <property type="entry name" value="FAD-bd_oxidored_4_C"/>
</dbReference>
<dbReference type="Proteomes" id="UP000249516">
    <property type="component" value="Unassembled WGS sequence"/>
</dbReference>
<keyword evidence="12" id="KW-1185">Reference proteome</keyword>
<dbReference type="PANTHER" id="PTHR11748:SF119">
    <property type="entry name" value="D-2-HYDROXYGLUTARATE DEHYDROGENASE"/>
    <property type="match status" value="1"/>
</dbReference>
<dbReference type="Gene3D" id="3.30.70.2740">
    <property type="match status" value="1"/>
</dbReference>
<dbReference type="SUPFAM" id="SSF56176">
    <property type="entry name" value="FAD-binding/transporter-associated domain-like"/>
    <property type="match status" value="1"/>
</dbReference>